<organism evidence="2 3">
    <name type="scientific">Eremothecium sinecaudum</name>
    <dbReference type="NCBI Taxonomy" id="45286"/>
    <lineage>
        <taxon>Eukaryota</taxon>
        <taxon>Fungi</taxon>
        <taxon>Dikarya</taxon>
        <taxon>Ascomycota</taxon>
        <taxon>Saccharomycotina</taxon>
        <taxon>Saccharomycetes</taxon>
        <taxon>Saccharomycetales</taxon>
        <taxon>Saccharomycetaceae</taxon>
        <taxon>Eremothecium</taxon>
    </lineage>
</organism>
<feature type="compositionally biased region" description="Polar residues" evidence="1">
    <location>
        <begin position="476"/>
        <end position="491"/>
    </location>
</feature>
<dbReference type="EMBL" id="CP014247">
    <property type="protein sequence ID" value="AMD22441.1"/>
    <property type="molecule type" value="Genomic_DNA"/>
</dbReference>
<reference evidence="2 3" key="1">
    <citation type="submission" date="2016-01" db="EMBL/GenBank/DDBJ databases">
        <title>Genome sequence of the yeast Holleya sinecauda.</title>
        <authorList>
            <person name="Dietrich F.S."/>
        </authorList>
    </citation>
    <scope>NUCLEOTIDE SEQUENCE [LARGE SCALE GENOMIC DNA]</scope>
    <source>
        <strain evidence="2 3">ATCC 58844</strain>
    </source>
</reference>
<feature type="region of interest" description="Disordered" evidence="1">
    <location>
        <begin position="551"/>
        <end position="579"/>
    </location>
</feature>
<gene>
    <name evidence="2" type="ORF">AW171_hschr74478</name>
</gene>
<dbReference type="RefSeq" id="XP_017989437.1">
    <property type="nucleotide sequence ID" value="XM_018133948.1"/>
</dbReference>
<dbReference type="OrthoDB" id="4069593at2759"/>
<feature type="region of interest" description="Disordered" evidence="1">
    <location>
        <begin position="476"/>
        <end position="501"/>
    </location>
</feature>
<feature type="compositionally biased region" description="Polar residues" evidence="1">
    <location>
        <begin position="562"/>
        <end position="579"/>
    </location>
</feature>
<protein>
    <submittedName>
        <fullName evidence="2">HGR102Cp</fullName>
    </submittedName>
</protein>
<dbReference type="Proteomes" id="UP000243052">
    <property type="component" value="Chromosome vii"/>
</dbReference>
<evidence type="ECO:0000256" key="1">
    <source>
        <dbReference type="SAM" id="MobiDB-lite"/>
    </source>
</evidence>
<feature type="compositionally biased region" description="Basic residues" evidence="1">
    <location>
        <begin position="492"/>
        <end position="501"/>
    </location>
</feature>
<evidence type="ECO:0000313" key="3">
    <source>
        <dbReference type="Proteomes" id="UP000243052"/>
    </source>
</evidence>
<proteinExistence type="predicted"/>
<accession>A0A120K2S5</accession>
<evidence type="ECO:0000313" key="2">
    <source>
        <dbReference type="EMBL" id="AMD22441.1"/>
    </source>
</evidence>
<feature type="region of interest" description="Disordered" evidence="1">
    <location>
        <begin position="862"/>
        <end position="889"/>
    </location>
</feature>
<dbReference type="AlphaFoldDB" id="A0A120K2S5"/>
<sequence length="946" mass="105603">MTQQATVLARGPILNGNETLHSCLKAIPHHRRSTSQVRFSLPACEKVEEYYLESKNRLSRDRNSMMKENINIEADCSKSHIVYPMSPVDEPLEHFVDLKNKVTVPVPRYAWLAKVSLEDPPQKRDTRGHLRTQSELNRPLKTTSSSLPLGHIRSKSLQSFIVDMVNGYESSSVKPSSKPADGDMMMKNTVSMPAPLEQLSISSPRELFLKADSPLNRYRVPVPLELEMPPFLSPFNHNKQRNSLVFDGQGYSVFNADHSDASYNEDGDNGYSLQDCPVYDSTGKEDTSDLSIPSAANDLSINLSYDDVDVLLGIDNEANVNLKEQVINLRNSSPLREQSKMSFYSPSKRHAHRWNSDVVAELPDSVVQRQLQSHNRSRASLPLMAMGSLSKSITIPDFEKTPAPRNSEALSGFFSLNDEETIKNTSPSPERVSNETFKFPRMSDDINSDAATNVKFDGSTKIAQDVNFLKIPEETVNPSVEQRRQNLQKQRGTGHQHKRSRSIHVLDDLFAAAHPTTPMKNSQVSEIVQPESNGRKAVKVIRIPERSPLRPKSALVKPQPHKQCSTNSTPVESNGSRTSPMESILHTVEEGINRCINGDAYVDGSRVQIAEQKSKDIHTSPIIFNDGNGVSKAAALSRDKFPTPSKDVEVVLYEKEKAKGDKKVDSFNSRSKQLTTYCSFKEPLPKHRILTFAKISDIHNNTKELLNQQIVSRAEVNRKVSVGVSNSSHESEFSAVSSEFSHATIASSITVPRSEQLNSSKKGPNNLSKERFLVYNNASAPQLVPTKPPAPKREISHNQDFSCEVPEESASVKEISELPLRNSNEKKLNSTKRLSINITSGLSKLTRHSKIELVDRHLKRVSIEDPDPKTMKDPVSSGSSNKKQLKERPRSFHNWKYSMDFKGFCGELAKDAKSLFGITGKKKASVASDAKDYRSKRSTVLIDKSL</sequence>
<keyword evidence="3" id="KW-1185">Reference proteome</keyword>
<feature type="region of interest" description="Disordered" evidence="1">
    <location>
        <begin position="120"/>
        <end position="148"/>
    </location>
</feature>
<feature type="compositionally biased region" description="Polar residues" evidence="1">
    <location>
        <begin position="131"/>
        <end position="147"/>
    </location>
</feature>
<name>A0A120K2S5_9SACH</name>
<dbReference type="GeneID" id="28725793"/>
<feature type="compositionally biased region" description="Basic and acidic residues" evidence="1">
    <location>
        <begin position="862"/>
        <end position="872"/>
    </location>
</feature>